<reference evidence="3" key="1">
    <citation type="journal article" date="2019" name="Int. J. Syst. Evol. Microbiol.">
        <title>The Global Catalogue of Microorganisms (GCM) 10K type strain sequencing project: providing services to taxonomists for standard genome sequencing and annotation.</title>
        <authorList>
            <consortium name="The Broad Institute Genomics Platform"/>
            <consortium name="The Broad Institute Genome Sequencing Center for Infectious Disease"/>
            <person name="Wu L."/>
            <person name="Ma J."/>
        </authorList>
    </citation>
    <scope>NUCLEOTIDE SEQUENCE [LARGE SCALE GENOMIC DNA]</scope>
    <source>
        <strain evidence="3">JCM 18015</strain>
    </source>
</reference>
<name>A0ABP9LFZ0_9RHOB</name>
<evidence type="ECO:0000313" key="2">
    <source>
        <dbReference type="EMBL" id="GAA5075633.1"/>
    </source>
</evidence>
<evidence type="ECO:0008006" key="4">
    <source>
        <dbReference type="Google" id="ProtNLM"/>
    </source>
</evidence>
<organism evidence="2 3">
    <name type="scientific">[Roseibacterium] beibuensis</name>
    <dbReference type="NCBI Taxonomy" id="1193142"/>
    <lineage>
        <taxon>Bacteria</taxon>
        <taxon>Pseudomonadati</taxon>
        <taxon>Pseudomonadota</taxon>
        <taxon>Alphaproteobacteria</taxon>
        <taxon>Rhodobacterales</taxon>
        <taxon>Roseobacteraceae</taxon>
        <taxon>Roseicyclus</taxon>
    </lineage>
</organism>
<dbReference type="Gene3D" id="2.40.10.220">
    <property type="entry name" value="predicted glycosyltransferase like domains"/>
    <property type="match status" value="1"/>
</dbReference>
<keyword evidence="1" id="KW-0472">Membrane</keyword>
<feature type="transmembrane region" description="Helical" evidence="1">
    <location>
        <begin position="169"/>
        <end position="191"/>
    </location>
</feature>
<comment type="caution">
    <text evidence="2">The sequence shown here is derived from an EMBL/GenBank/DDBJ whole genome shotgun (WGS) entry which is preliminary data.</text>
</comment>
<accession>A0ABP9LFZ0</accession>
<sequence>MTLEMKQYQAPDRKGIQTIKRSSTLYHAIQLPFFVVLNDVILDGHSLSLEEFDAHHAPSWQREGDEFAIDVGTRTEIRLRISLYGFVCEVTVLAEVIEIIEDQEDRVIRFAFRDMSRQTREALRRISRSYHAGYVASPSDLLENQDPQTLNEKKDEPAAEDASLKWHRVVGMGLSVGVIVGTFAFIGTALYERFVLINASFATITAPEVEMISADMGQVRTPIEAVGQILQRDDPIYEISSADLASQEASLVAQIDYLTEINEEMQNDPEILALSPAGIPFSSPAEVRRALALAEGELRALQLRIAELQGFSPCDCMVSWFQEDGAWVVPGDTVAVLARTDSEVLRVEALVHVSQIEDVHIGQSAVVTDEATGRTIPARVERITLDPRQQPRVGFPQWLRQEPTVASVMLSIDEALDPGMIGQPMQVAIRRADLFGLGMAAADQ</sequence>
<dbReference type="EMBL" id="BAABHW010000003">
    <property type="protein sequence ID" value="GAA5075633.1"/>
    <property type="molecule type" value="Genomic_DNA"/>
</dbReference>
<evidence type="ECO:0000313" key="3">
    <source>
        <dbReference type="Proteomes" id="UP001499910"/>
    </source>
</evidence>
<evidence type="ECO:0000256" key="1">
    <source>
        <dbReference type="SAM" id="Phobius"/>
    </source>
</evidence>
<proteinExistence type="predicted"/>
<dbReference type="Gene3D" id="2.40.30.170">
    <property type="match status" value="1"/>
</dbReference>
<protein>
    <recommendedName>
        <fullName evidence="4">HlyD family secretion protein</fullName>
    </recommendedName>
</protein>
<dbReference type="Proteomes" id="UP001499910">
    <property type="component" value="Unassembled WGS sequence"/>
</dbReference>
<keyword evidence="1" id="KW-1133">Transmembrane helix</keyword>
<keyword evidence="3" id="KW-1185">Reference proteome</keyword>
<gene>
    <name evidence="2" type="ORF">GCM10023209_23800</name>
</gene>
<keyword evidence="1" id="KW-0812">Transmembrane</keyword>